<dbReference type="PROSITE" id="PS50930">
    <property type="entry name" value="HTH_LYTTR"/>
    <property type="match status" value="1"/>
</dbReference>
<protein>
    <submittedName>
        <fullName evidence="3">LytTr DNA-binding domain family protein</fullName>
    </submittedName>
</protein>
<dbReference type="eggNOG" id="COG3279">
    <property type="taxonomic scope" value="Bacteria"/>
</dbReference>
<dbReference type="GO" id="GO:0000156">
    <property type="term" value="F:phosphorelay response regulator activity"/>
    <property type="evidence" value="ECO:0007669"/>
    <property type="project" value="InterPro"/>
</dbReference>
<evidence type="ECO:0000313" key="3">
    <source>
        <dbReference type="EMBL" id="EDM77687.1"/>
    </source>
</evidence>
<dbReference type="PANTHER" id="PTHR37299:SF1">
    <property type="entry name" value="STAGE 0 SPORULATION PROTEIN A HOMOLOG"/>
    <property type="match status" value="1"/>
</dbReference>
<proteinExistence type="predicted"/>
<sequence length="186" mass="19851">MACSNPEGPSSAPTDATDEAGEAGEDDDAGDSGGDGDAHLSCLEPVVPAHLARALSWLDRRPSISPPGPASVLETTDRVRLQVGEVTRFVAVAEISCVRSAGDYSEVYLRGGGNEELVRVSMREWEQRLAKASFIRVHHTALVNLDALVSLRPAAGSTHELVVEGIREPVPVSRKHLRALRARLEG</sequence>
<dbReference type="InterPro" id="IPR046947">
    <property type="entry name" value="LytR-like"/>
</dbReference>
<name>A6G901_9BACT</name>
<reference evidence="3 4" key="1">
    <citation type="submission" date="2007-06" db="EMBL/GenBank/DDBJ databases">
        <authorList>
            <person name="Shimkets L."/>
            <person name="Ferriera S."/>
            <person name="Johnson J."/>
            <person name="Kravitz S."/>
            <person name="Beeson K."/>
            <person name="Sutton G."/>
            <person name="Rogers Y.-H."/>
            <person name="Friedman R."/>
            <person name="Frazier M."/>
            <person name="Venter J.C."/>
        </authorList>
    </citation>
    <scope>NUCLEOTIDE SEQUENCE [LARGE SCALE GENOMIC DNA]</scope>
    <source>
        <strain evidence="3 4">SIR-1</strain>
    </source>
</reference>
<dbReference type="PANTHER" id="PTHR37299">
    <property type="entry name" value="TRANSCRIPTIONAL REGULATOR-RELATED"/>
    <property type="match status" value="1"/>
</dbReference>
<feature type="region of interest" description="Disordered" evidence="1">
    <location>
        <begin position="1"/>
        <end position="41"/>
    </location>
</feature>
<dbReference type="SMART" id="SM00850">
    <property type="entry name" value="LytTR"/>
    <property type="match status" value="1"/>
</dbReference>
<accession>A6G901</accession>
<dbReference type="Gene3D" id="2.40.50.1020">
    <property type="entry name" value="LytTr DNA-binding domain"/>
    <property type="match status" value="1"/>
</dbReference>
<dbReference type="STRING" id="391625.PPSIR1_14080"/>
<feature type="compositionally biased region" description="Acidic residues" evidence="1">
    <location>
        <begin position="16"/>
        <end position="30"/>
    </location>
</feature>
<organism evidence="3 4">
    <name type="scientific">Plesiocystis pacifica SIR-1</name>
    <dbReference type="NCBI Taxonomy" id="391625"/>
    <lineage>
        <taxon>Bacteria</taxon>
        <taxon>Pseudomonadati</taxon>
        <taxon>Myxococcota</taxon>
        <taxon>Polyangia</taxon>
        <taxon>Nannocystales</taxon>
        <taxon>Nannocystaceae</taxon>
        <taxon>Plesiocystis</taxon>
    </lineage>
</organism>
<keyword evidence="3" id="KW-0238">DNA-binding</keyword>
<comment type="caution">
    <text evidence="3">The sequence shown here is derived from an EMBL/GenBank/DDBJ whole genome shotgun (WGS) entry which is preliminary data.</text>
</comment>
<dbReference type="AlphaFoldDB" id="A6G901"/>
<evidence type="ECO:0000256" key="1">
    <source>
        <dbReference type="SAM" id="MobiDB-lite"/>
    </source>
</evidence>
<feature type="domain" description="HTH LytTR-type" evidence="2">
    <location>
        <begin position="107"/>
        <end position="186"/>
    </location>
</feature>
<dbReference type="Pfam" id="PF04397">
    <property type="entry name" value="LytTR"/>
    <property type="match status" value="1"/>
</dbReference>
<evidence type="ECO:0000259" key="2">
    <source>
        <dbReference type="PROSITE" id="PS50930"/>
    </source>
</evidence>
<keyword evidence="4" id="KW-1185">Reference proteome</keyword>
<gene>
    <name evidence="3" type="ORF">PPSIR1_14080</name>
</gene>
<dbReference type="InterPro" id="IPR007492">
    <property type="entry name" value="LytTR_DNA-bd_dom"/>
</dbReference>
<evidence type="ECO:0000313" key="4">
    <source>
        <dbReference type="Proteomes" id="UP000005801"/>
    </source>
</evidence>
<dbReference type="EMBL" id="ABCS01000042">
    <property type="protein sequence ID" value="EDM77687.1"/>
    <property type="molecule type" value="Genomic_DNA"/>
</dbReference>
<dbReference type="Proteomes" id="UP000005801">
    <property type="component" value="Unassembled WGS sequence"/>
</dbReference>
<dbReference type="GO" id="GO:0003677">
    <property type="term" value="F:DNA binding"/>
    <property type="evidence" value="ECO:0007669"/>
    <property type="project" value="UniProtKB-KW"/>
</dbReference>